<dbReference type="PANTHER" id="PTHR35340">
    <property type="entry name" value="PQQ ENZYME REPEAT PROTEIN-RELATED"/>
    <property type="match status" value="1"/>
</dbReference>
<gene>
    <name evidence="2" type="ORF">GJR99_11655</name>
</gene>
<keyword evidence="1" id="KW-0472">Membrane</keyword>
<proteinExistence type="predicted"/>
<evidence type="ECO:0000313" key="2">
    <source>
        <dbReference type="EMBL" id="MRW97223.1"/>
    </source>
</evidence>
<keyword evidence="1" id="KW-0812">Transmembrane</keyword>
<dbReference type="RefSeq" id="WP_151112335.1">
    <property type="nucleotide sequence ID" value="NZ_WKJQ01000001.1"/>
</dbReference>
<dbReference type="Gene3D" id="2.120.10.30">
    <property type="entry name" value="TolB, C-terminal domain"/>
    <property type="match status" value="1"/>
</dbReference>
<keyword evidence="1" id="KW-1133">Transmembrane helix</keyword>
<evidence type="ECO:0008006" key="4">
    <source>
        <dbReference type="Google" id="ProtNLM"/>
    </source>
</evidence>
<dbReference type="Proteomes" id="UP000443423">
    <property type="component" value="Unassembled WGS sequence"/>
</dbReference>
<dbReference type="InterPro" id="IPR053143">
    <property type="entry name" value="Arylsulfate_ST"/>
</dbReference>
<dbReference type="PANTHER" id="PTHR35340:SF5">
    <property type="entry name" value="ASST-DOMAIN-CONTAINING PROTEIN"/>
    <property type="match status" value="1"/>
</dbReference>
<dbReference type="OrthoDB" id="306371at2157"/>
<dbReference type="SUPFAM" id="SSF101898">
    <property type="entry name" value="NHL repeat"/>
    <property type="match status" value="1"/>
</dbReference>
<evidence type="ECO:0000256" key="1">
    <source>
        <dbReference type="SAM" id="Phobius"/>
    </source>
</evidence>
<dbReference type="AlphaFoldDB" id="A0A6A8GAC3"/>
<organism evidence="2 3">
    <name type="scientific">Haloferax marinum</name>
    <dbReference type="NCBI Taxonomy" id="2666143"/>
    <lineage>
        <taxon>Archaea</taxon>
        <taxon>Methanobacteriati</taxon>
        <taxon>Methanobacteriota</taxon>
        <taxon>Stenosarchaea group</taxon>
        <taxon>Halobacteria</taxon>
        <taxon>Halobacteriales</taxon>
        <taxon>Haloferacaceae</taxon>
        <taxon>Haloferax</taxon>
    </lineage>
</organism>
<comment type="caution">
    <text evidence="2">The sequence shown here is derived from an EMBL/GenBank/DDBJ whole genome shotgun (WGS) entry which is preliminary data.</text>
</comment>
<sequence length="429" mass="46409">MNNESGGRTGVFVVLLGAGIVVATLVVGAALAPDIGVSAASFGGAAPENQTLVGSQGGGPGLHSYGSVYLVSNDTVSWRLSDSNSYFDVTRLRDGRILAVFADGGYDDCGPYAAPCSRTGYRIVDPEHEGGPATVEEWSFPVRTVRNSEVHDVEPLDSGEMLVADMEHERVFTVRDGEVTWQWNASSYYDAPADPTKVDWLHINDVDVIGENRYLVSVRNANQLLVVERGSGVVDVINEDTDGDGTGDPTLLRHQHNPQWLGEGAVLVADSGNHRIVELHENESGVWEVAWTVESASGVDLLWPRDADRLPNGNTLVTDSANRRILEVNRTGSAIWSRETDYIPYEADRLPVGELVGAPRSDGSEIVATGTIDVPVVSPLLTTLRSSYPLPYWFTEGYLVSILFGLGTMGVGVGLFVRDVVSWSPRRRE</sequence>
<accession>A0A6A8GAC3</accession>
<reference evidence="2 3" key="1">
    <citation type="submission" date="2019-11" db="EMBL/GenBank/DDBJ databases">
        <title>Whole genome sequence of Haloferax sp. MBLA0078.</title>
        <authorList>
            <person name="Seo M.-J."/>
            <person name="Cho E.-S."/>
        </authorList>
    </citation>
    <scope>NUCLEOTIDE SEQUENCE [LARGE SCALE GENOMIC DNA]</scope>
    <source>
        <strain evidence="2 3">MBLA0078</strain>
    </source>
</reference>
<dbReference type="InterPro" id="IPR011042">
    <property type="entry name" value="6-blade_b-propeller_TolB-like"/>
</dbReference>
<feature type="transmembrane region" description="Helical" evidence="1">
    <location>
        <begin position="397"/>
        <end position="417"/>
    </location>
</feature>
<keyword evidence="3" id="KW-1185">Reference proteome</keyword>
<feature type="transmembrane region" description="Helical" evidence="1">
    <location>
        <begin position="12"/>
        <end position="32"/>
    </location>
</feature>
<evidence type="ECO:0000313" key="3">
    <source>
        <dbReference type="Proteomes" id="UP000443423"/>
    </source>
</evidence>
<dbReference type="EMBL" id="WKJQ01000001">
    <property type="protein sequence ID" value="MRW97223.1"/>
    <property type="molecule type" value="Genomic_DNA"/>
</dbReference>
<name>A0A6A8GAC3_9EURY</name>
<protein>
    <recommendedName>
        <fullName evidence="4">Arylsulfotransferase (Asst)</fullName>
    </recommendedName>
</protein>